<organism evidence="2 3">
    <name type="scientific">Photobacterium iliopiscarium</name>
    <dbReference type="NCBI Taxonomy" id="56192"/>
    <lineage>
        <taxon>Bacteria</taxon>
        <taxon>Pseudomonadati</taxon>
        <taxon>Pseudomonadota</taxon>
        <taxon>Gammaproteobacteria</taxon>
        <taxon>Vibrionales</taxon>
        <taxon>Vibrionaceae</taxon>
        <taxon>Photobacterium</taxon>
    </lineage>
</organism>
<evidence type="ECO:0000313" key="3">
    <source>
        <dbReference type="Proteomes" id="UP000241190"/>
    </source>
</evidence>
<evidence type="ECO:0008006" key="4">
    <source>
        <dbReference type="Google" id="ProtNLM"/>
    </source>
</evidence>
<reference evidence="2 3" key="1">
    <citation type="submission" date="2018-03" db="EMBL/GenBank/DDBJ databases">
        <title>Whole genome sequencing of Histamine producing bacteria.</title>
        <authorList>
            <person name="Butler K."/>
        </authorList>
    </citation>
    <scope>NUCLEOTIDE SEQUENCE [LARGE SCALE GENOMIC DNA]</scope>
    <source>
        <strain evidence="2 3">ATCC 51761</strain>
    </source>
</reference>
<keyword evidence="3" id="KW-1185">Reference proteome</keyword>
<keyword evidence="1" id="KW-0812">Transmembrane</keyword>
<proteinExistence type="predicted"/>
<sequence length="118" mass="13560">MSDDVLLSFTPEQKQEIEKSIIKNTSGSDHCIDLRPVIGFGKWRYYTVFIVGKDRRYQARKRESLSLLVKSLVILFGCIGLFMSAVLTMYLIKSALGIDIFKHFSFGVWDAFKHTFIS</sequence>
<protein>
    <recommendedName>
        <fullName evidence="4">3-phosphoshikimate 1-carboxyvinyltransferase</fullName>
    </recommendedName>
</protein>
<evidence type="ECO:0000313" key="2">
    <source>
        <dbReference type="EMBL" id="PSW93078.1"/>
    </source>
</evidence>
<keyword evidence="1" id="KW-1133">Transmembrane helix</keyword>
<gene>
    <name evidence="2" type="ORF">C9J52_15920</name>
</gene>
<dbReference type="Proteomes" id="UP000241190">
    <property type="component" value="Unassembled WGS sequence"/>
</dbReference>
<feature type="transmembrane region" description="Helical" evidence="1">
    <location>
        <begin position="65"/>
        <end position="92"/>
    </location>
</feature>
<keyword evidence="1" id="KW-0472">Membrane</keyword>
<name>A0ABX5GP19_9GAMM</name>
<evidence type="ECO:0000256" key="1">
    <source>
        <dbReference type="SAM" id="Phobius"/>
    </source>
</evidence>
<comment type="caution">
    <text evidence="2">The sequence shown here is derived from an EMBL/GenBank/DDBJ whole genome shotgun (WGS) entry which is preliminary data.</text>
</comment>
<accession>A0ABX5GP19</accession>
<dbReference type="EMBL" id="PYOP01000030">
    <property type="protein sequence ID" value="PSW93078.1"/>
    <property type="molecule type" value="Genomic_DNA"/>
</dbReference>